<dbReference type="EMBL" id="KB445557">
    <property type="protein sequence ID" value="EMC95017.1"/>
    <property type="molecule type" value="Genomic_DNA"/>
</dbReference>
<gene>
    <name evidence="2" type="ORF">BAUCODRAFT_157538</name>
</gene>
<sequence length="118" mass="13575">MPCTQMDHTHIWPESGPLTIERCETFCQYCPGAEGKHKFKFAWFLRRHVHDVHIAKPGADHLFVQLKKQWTRSPADEKKPAIKSSAKQRAAKKRNATPDSYNSEDFTTEHLTTDPMLG</sequence>
<evidence type="ECO:0000313" key="2">
    <source>
        <dbReference type="EMBL" id="EMC95017.1"/>
    </source>
</evidence>
<dbReference type="Proteomes" id="UP000011761">
    <property type="component" value="Unassembled WGS sequence"/>
</dbReference>
<accession>M2LL84</accession>
<dbReference type="AlphaFoldDB" id="M2LL84"/>
<dbReference type="OrthoDB" id="3945738at2759"/>
<evidence type="ECO:0000256" key="1">
    <source>
        <dbReference type="SAM" id="MobiDB-lite"/>
    </source>
</evidence>
<dbReference type="RefSeq" id="XP_007677685.1">
    <property type="nucleotide sequence ID" value="XM_007679495.1"/>
</dbReference>
<proteinExistence type="predicted"/>
<evidence type="ECO:0000313" key="3">
    <source>
        <dbReference type="Proteomes" id="UP000011761"/>
    </source>
</evidence>
<dbReference type="eggNOG" id="ENOG502TFWF">
    <property type="taxonomic scope" value="Eukaryota"/>
</dbReference>
<dbReference type="HOGENOM" id="CLU_2072703_0_0_1"/>
<feature type="region of interest" description="Disordered" evidence="1">
    <location>
        <begin position="72"/>
        <end position="118"/>
    </location>
</feature>
<organism evidence="2 3">
    <name type="scientific">Baudoinia panamericana (strain UAMH 10762)</name>
    <name type="common">Angels' share fungus</name>
    <name type="synonym">Baudoinia compniacensis (strain UAMH 10762)</name>
    <dbReference type="NCBI Taxonomy" id="717646"/>
    <lineage>
        <taxon>Eukaryota</taxon>
        <taxon>Fungi</taxon>
        <taxon>Dikarya</taxon>
        <taxon>Ascomycota</taxon>
        <taxon>Pezizomycotina</taxon>
        <taxon>Dothideomycetes</taxon>
        <taxon>Dothideomycetidae</taxon>
        <taxon>Mycosphaerellales</taxon>
        <taxon>Teratosphaeriaceae</taxon>
        <taxon>Baudoinia</taxon>
    </lineage>
</organism>
<name>M2LL84_BAUPA</name>
<dbReference type="GeneID" id="19109332"/>
<reference evidence="2 3" key="1">
    <citation type="journal article" date="2012" name="PLoS Pathog.">
        <title>Diverse lifestyles and strategies of plant pathogenesis encoded in the genomes of eighteen Dothideomycetes fungi.</title>
        <authorList>
            <person name="Ohm R.A."/>
            <person name="Feau N."/>
            <person name="Henrissat B."/>
            <person name="Schoch C.L."/>
            <person name="Horwitz B.A."/>
            <person name="Barry K.W."/>
            <person name="Condon B.J."/>
            <person name="Copeland A.C."/>
            <person name="Dhillon B."/>
            <person name="Glaser F."/>
            <person name="Hesse C.N."/>
            <person name="Kosti I."/>
            <person name="LaButti K."/>
            <person name="Lindquist E.A."/>
            <person name="Lucas S."/>
            <person name="Salamov A.A."/>
            <person name="Bradshaw R.E."/>
            <person name="Ciuffetti L."/>
            <person name="Hamelin R.C."/>
            <person name="Kema G.H.J."/>
            <person name="Lawrence C."/>
            <person name="Scott J.A."/>
            <person name="Spatafora J.W."/>
            <person name="Turgeon B.G."/>
            <person name="de Wit P.J.G.M."/>
            <person name="Zhong S."/>
            <person name="Goodwin S.B."/>
            <person name="Grigoriev I.V."/>
        </authorList>
    </citation>
    <scope>NUCLEOTIDE SEQUENCE [LARGE SCALE GENOMIC DNA]</scope>
    <source>
        <strain evidence="2 3">UAMH 10762</strain>
    </source>
</reference>
<dbReference type="KEGG" id="bcom:BAUCODRAFT_157538"/>
<protein>
    <submittedName>
        <fullName evidence="2">Uncharacterized protein</fullName>
    </submittedName>
</protein>
<keyword evidence="3" id="KW-1185">Reference proteome</keyword>